<dbReference type="AlphaFoldDB" id="A0A1K0I9Q6"/>
<reference evidence="1" key="1">
    <citation type="submission" date="2016-09" db="EMBL/GenBank/DDBJ databases">
        <authorList>
            <person name="Capua I."/>
            <person name="De Benedictis P."/>
            <person name="Joannis T."/>
            <person name="Lombin L.H."/>
            <person name="Cattoli G."/>
        </authorList>
    </citation>
    <scope>NUCLEOTIDE SEQUENCE</scope>
    <source>
        <strain evidence="1">B9</strain>
    </source>
</reference>
<evidence type="ECO:0000313" key="1">
    <source>
        <dbReference type="EMBL" id="SCU73996.1"/>
    </source>
</evidence>
<dbReference type="EMBL" id="FMSH01000054">
    <property type="protein sequence ID" value="SCU73996.1"/>
    <property type="molecule type" value="Genomic_DNA"/>
</dbReference>
<proteinExistence type="predicted"/>
<accession>A0A1K0I9Q6</accession>
<name>A0A1K0I9Q6_CUPNE</name>
<sequence>MIAMGTEGITALPTAIRVQTRGVPAGIKLLVLAFNPALEICSSVSQIAPAFSGKSLTEAQGMSPFQ</sequence>
<gene>
    <name evidence="1" type="ORF">CNECB9_1470014</name>
</gene>
<protein>
    <submittedName>
        <fullName evidence="1">Uncharacterized protein</fullName>
    </submittedName>
</protein>
<organism evidence="1">
    <name type="scientific">Cupriavidus necator</name>
    <name type="common">Alcaligenes eutrophus</name>
    <name type="synonym">Ralstonia eutropha</name>
    <dbReference type="NCBI Taxonomy" id="106590"/>
    <lineage>
        <taxon>Bacteria</taxon>
        <taxon>Pseudomonadati</taxon>
        <taxon>Pseudomonadota</taxon>
        <taxon>Betaproteobacteria</taxon>
        <taxon>Burkholderiales</taxon>
        <taxon>Burkholderiaceae</taxon>
        <taxon>Cupriavidus</taxon>
    </lineage>
</organism>